<dbReference type="EMBL" id="QZEY01000001">
    <property type="protein sequence ID" value="RJL35925.1"/>
    <property type="molecule type" value="Genomic_DNA"/>
</dbReference>
<keyword evidence="1" id="KW-0285">Flavoprotein</keyword>
<dbReference type="InterPro" id="IPR013786">
    <property type="entry name" value="AcylCoA_DH/ox_N"/>
</dbReference>
<dbReference type="OrthoDB" id="2986495at2"/>
<dbReference type="Gene3D" id="1.20.140.10">
    <property type="entry name" value="Butyryl-CoA Dehydrogenase, subunit A, domain 3"/>
    <property type="match status" value="1"/>
</dbReference>
<dbReference type="InterPro" id="IPR009100">
    <property type="entry name" value="AcylCoA_DH/oxidase_NM_dom_sf"/>
</dbReference>
<dbReference type="Pfam" id="PF02771">
    <property type="entry name" value="Acyl-CoA_dh_N"/>
    <property type="match status" value="1"/>
</dbReference>
<evidence type="ECO:0000256" key="2">
    <source>
        <dbReference type="ARBA" id="ARBA00022827"/>
    </source>
</evidence>
<gene>
    <name evidence="5" type="ORF">D5H75_03920</name>
</gene>
<organism evidence="5 6">
    <name type="scientific">Bailinhaonella thermotolerans</name>
    <dbReference type="NCBI Taxonomy" id="1070861"/>
    <lineage>
        <taxon>Bacteria</taxon>
        <taxon>Bacillati</taxon>
        <taxon>Actinomycetota</taxon>
        <taxon>Actinomycetes</taxon>
        <taxon>Streptosporangiales</taxon>
        <taxon>Streptosporangiaceae</taxon>
        <taxon>Bailinhaonella</taxon>
    </lineage>
</organism>
<keyword evidence="2" id="KW-0274">FAD</keyword>
<reference evidence="5 6" key="1">
    <citation type="submission" date="2018-09" db="EMBL/GenBank/DDBJ databases">
        <title>YIM 75507 draft genome.</title>
        <authorList>
            <person name="Tang S."/>
            <person name="Feng Y."/>
        </authorList>
    </citation>
    <scope>NUCLEOTIDE SEQUENCE [LARGE SCALE GENOMIC DNA]</scope>
    <source>
        <strain evidence="5 6">YIM 75507</strain>
    </source>
</reference>
<comment type="caution">
    <text evidence="5">The sequence shown here is derived from an EMBL/GenBank/DDBJ whole genome shotgun (WGS) entry which is preliminary data.</text>
</comment>
<dbReference type="InterPro" id="IPR037069">
    <property type="entry name" value="AcylCoA_DH/ox_N_sf"/>
</dbReference>
<proteinExistence type="predicted"/>
<dbReference type="Gene3D" id="2.40.110.10">
    <property type="entry name" value="Butyryl-CoA Dehydrogenase, subunit A, domain 2"/>
    <property type="match status" value="1"/>
</dbReference>
<evidence type="ECO:0000259" key="4">
    <source>
        <dbReference type="Pfam" id="PF02771"/>
    </source>
</evidence>
<dbReference type="Proteomes" id="UP000265768">
    <property type="component" value="Unassembled WGS sequence"/>
</dbReference>
<evidence type="ECO:0000256" key="1">
    <source>
        <dbReference type="ARBA" id="ARBA00022630"/>
    </source>
</evidence>
<dbReference type="SUPFAM" id="SSF47203">
    <property type="entry name" value="Acyl-CoA dehydrogenase C-terminal domain-like"/>
    <property type="match status" value="1"/>
</dbReference>
<evidence type="ECO:0000313" key="6">
    <source>
        <dbReference type="Proteomes" id="UP000265768"/>
    </source>
</evidence>
<sequence length="374" mass="38842">MRSLAIATRTCDRLLPGLHAALSAVPLLDLEKRGNPGVELFRAHGGPGLLIPAEYGGAGASALDAVRVVAAIASRAPSLAVGTAMHHFSVATLFMVVEAQGPEALETVLLREIAGKGLLVSSAGAEGRSRQSIVAPAMTARPAEGGYVVDGSKKPCSLARSMDLLTATVALPDGALGLMFAPADLPGISVHPFWASDILAGAESEEVRFTGVRVPEEFIVRPDLSDPSGVDAMQAAGFIWFECVISAVYLGIASALVERAVGAERGSVAERAALGVRLESAGCLVEGLARMIDQRDLDNDALARSVITRLAVQDAVGESARRAVELLGGMAFVTSPEIGYLLAASQLLAFHPPARTAIAPNLADYFAGRPFRFA</sequence>
<dbReference type="GO" id="GO:0050660">
    <property type="term" value="F:flavin adenine dinucleotide binding"/>
    <property type="evidence" value="ECO:0007669"/>
    <property type="project" value="InterPro"/>
</dbReference>
<evidence type="ECO:0000313" key="5">
    <source>
        <dbReference type="EMBL" id="RJL35925.1"/>
    </source>
</evidence>
<keyword evidence="3" id="KW-0560">Oxidoreductase</keyword>
<dbReference type="GO" id="GO:0003995">
    <property type="term" value="F:acyl-CoA dehydrogenase activity"/>
    <property type="evidence" value="ECO:0007669"/>
    <property type="project" value="TreeGrafter"/>
</dbReference>
<accession>A0A3A4B2G9</accession>
<dbReference type="SUPFAM" id="SSF56645">
    <property type="entry name" value="Acyl-CoA dehydrogenase NM domain-like"/>
    <property type="match status" value="1"/>
</dbReference>
<dbReference type="AlphaFoldDB" id="A0A3A4B2G9"/>
<dbReference type="InterPro" id="IPR036250">
    <property type="entry name" value="AcylCo_DH-like_C"/>
</dbReference>
<dbReference type="PANTHER" id="PTHR43884:SF20">
    <property type="entry name" value="ACYL-COA DEHYDROGENASE FADE28"/>
    <property type="match status" value="1"/>
</dbReference>
<evidence type="ECO:0000256" key="3">
    <source>
        <dbReference type="ARBA" id="ARBA00023002"/>
    </source>
</evidence>
<name>A0A3A4B2G9_9ACTN</name>
<dbReference type="PANTHER" id="PTHR43884">
    <property type="entry name" value="ACYL-COA DEHYDROGENASE"/>
    <property type="match status" value="1"/>
</dbReference>
<protein>
    <submittedName>
        <fullName evidence="5">Acyl-CoA dehydrogenase</fullName>
    </submittedName>
</protein>
<dbReference type="RefSeq" id="WP_119924898.1">
    <property type="nucleotide sequence ID" value="NZ_QZEY01000001.1"/>
</dbReference>
<dbReference type="InterPro" id="IPR046373">
    <property type="entry name" value="Acyl-CoA_Oxase/DH_mid-dom_sf"/>
</dbReference>
<dbReference type="Gene3D" id="1.10.540.10">
    <property type="entry name" value="Acyl-CoA dehydrogenase/oxidase, N-terminal domain"/>
    <property type="match status" value="1"/>
</dbReference>
<feature type="domain" description="Acyl-CoA dehydrogenase/oxidase N-terminal" evidence="4">
    <location>
        <begin position="41"/>
        <end position="105"/>
    </location>
</feature>
<keyword evidence="6" id="KW-1185">Reference proteome</keyword>